<dbReference type="EMBL" id="JAFFZE010000003">
    <property type="protein sequence ID" value="MCT2581686.1"/>
    <property type="molecule type" value="Genomic_DNA"/>
</dbReference>
<accession>A0ABT2J1P5</accession>
<feature type="chain" id="PRO_5045878423" evidence="2">
    <location>
        <begin position="27"/>
        <end position="227"/>
    </location>
</feature>
<feature type="signal peptide" evidence="2">
    <location>
        <begin position="1"/>
        <end position="26"/>
    </location>
</feature>
<dbReference type="RefSeq" id="WP_260189045.1">
    <property type="nucleotide sequence ID" value="NZ_JAFFZE010000003.1"/>
</dbReference>
<sequence length="227" mass="23597">MGTRRLLVLLSTVLAVGVLSPATAHAGAWAETVLDPPPERVEPAVTYTFGFWVLQHGSYPYQGGGLGLVALTATDEDGAVVRFPATSAVTPGHYAAEVVFPHAGRWTIGAEHGVLANDVDVARVTVPGRVEVSPSDMSTRAPHDWGAVRPSFPPSAPDAGLSAPDGYVPPITTEPATEERTVPSAAAVDEVVEPPVWPMVALGLGAVGLTGGFAVWLGRRNVRANRG</sequence>
<comment type="caution">
    <text evidence="3">The sequence shown here is derived from an EMBL/GenBank/DDBJ whole genome shotgun (WGS) entry which is preliminary data.</text>
</comment>
<evidence type="ECO:0000313" key="3">
    <source>
        <dbReference type="EMBL" id="MCT2581686.1"/>
    </source>
</evidence>
<keyword evidence="1" id="KW-0812">Transmembrane</keyword>
<evidence type="ECO:0000256" key="1">
    <source>
        <dbReference type="SAM" id="Phobius"/>
    </source>
</evidence>
<keyword evidence="1" id="KW-0472">Membrane</keyword>
<evidence type="ECO:0000256" key="2">
    <source>
        <dbReference type="SAM" id="SignalP"/>
    </source>
</evidence>
<reference evidence="3 4" key="1">
    <citation type="submission" date="2021-02" db="EMBL/GenBank/DDBJ databases">
        <title>Actinophytocola xerophila sp. nov., isolated from soil of cotton cropping field.</title>
        <authorList>
            <person name="Huang R."/>
            <person name="Chen X."/>
            <person name="Ge X."/>
            <person name="Liu W."/>
        </authorList>
    </citation>
    <scope>NUCLEOTIDE SEQUENCE [LARGE SCALE GENOMIC DNA]</scope>
    <source>
        <strain evidence="3 4">S1-96</strain>
    </source>
</reference>
<protein>
    <submittedName>
        <fullName evidence="3">Uncharacterized protein</fullName>
    </submittedName>
</protein>
<dbReference type="Proteomes" id="UP001156441">
    <property type="component" value="Unassembled WGS sequence"/>
</dbReference>
<keyword evidence="1" id="KW-1133">Transmembrane helix</keyword>
<name>A0ABT2J1P5_9PSEU</name>
<proteinExistence type="predicted"/>
<evidence type="ECO:0000313" key="4">
    <source>
        <dbReference type="Proteomes" id="UP001156441"/>
    </source>
</evidence>
<organism evidence="3 4">
    <name type="scientific">Actinophytocola gossypii</name>
    <dbReference type="NCBI Taxonomy" id="2812003"/>
    <lineage>
        <taxon>Bacteria</taxon>
        <taxon>Bacillati</taxon>
        <taxon>Actinomycetota</taxon>
        <taxon>Actinomycetes</taxon>
        <taxon>Pseudonocardiales</taxon>
        <taxon>Pseudonocardiaceae</taxon>
    </lineage>
</organism>
<feature type="transmembrane region" description="Helical" evidence="1">
    <location>
        <begin position="196"/>
        <end position="217"/>
    </location>
</feature>
<gene>
    <name evidence="3" type="ORF">JT362_00945</name>
</gene>
<keyword evidence="4" id="KW-1185">Reference proteome</keyword>
<keyword evidence="2" id="KW-0732">Signal</keyword>